<evidence type="ECO:0000313" key="9">
    <source>
        <dbReference type="Proteomes" id="UP000286268"/>
    </source>
</evidence>
<dbReference type="SUPFAM" id="SSF55874">
    <property type="entry name" value="ATPase domain of HSP90 chaperone/DNA topoisomerase II/histidine kinase"/>
    <property type="match status" value="1"/>
</dbReference>
<dbReference type="KEGG" id="cmah:C1I91_23570"/>
<dbReference type="InterPro" id="IPR005467">
    <property type="entry name" value="His_kinase_dom"/>
</dbReference>
<keyword evidence="5" id="KW-0902">Two-component regulatory system</keyword>
<dbReference type="SMART" id="SM00387">
    <property type="entry name" value="HATPase_c"/>
    <property type="match status" value="1"/>
</dbReference>
<dbReference type="EC" id="2.7.13.3" evidence="2"/>
<evidence type="ECO:0000256" key="2">
    <source>
        <dbReference type="ARBA" id="ARBA00012438"/>
    </source>
</evidence>
<evidence type="ECO:0000256" key="4">
    <source>
        <dbReference type="ARBA" id="ARBA00022777"/>
    </source>
</evidence>
<evidence type="ECO:0000313" key="8">
    <source>
        <dbReference type="EMBL" id="QAA34379.1"/>
    </source>
</evidence>
<feature type="transmembrane region" description="Helical" evidence="6">
    <location>
        <begin position="17"/>
        <end position="36"/>
    </location>
</feature>
<dbReference type="Pfam" id="PF02518">
    <property type="entry name" value="HATPase_c"/>
    <property type="match status" value="1"/>
</dbReference>
<feature type="transmembrane region" description="Helical" evidence="6">
    <location>
        <begin position="148"/>
        <end position="166"/>
    </location>
</feature>
<keyword evidence="6" id="KW-1133">Transmembrane helix</keyword>
<dbReference type="InterPro" id="IPR011712">
    <property type="entry name" value="Sig_transdc_His_kin_sub3_dim/P"/>
</dbReference>
<dbReference type="PANTHER" id="PTHR24421">
    <property type="entry name" value="NITRATE/NITRITE SENSOR PROTEIN NARX-RELATED"/>
    <property type="match status" value="1"/>
</dbReference>
<feature type="transmembrane region" description="Helical" evidence="6">
    <location>
        <begin position="71"/>
        <end position="90"/>
    </location>
</feature>
<comment type="catalytic activity">
    <reaction evidence="1">
        <text>ATP + protein L-histidine = ADP + protein N-phospho-L-histidine.</text>
        <dbReference type="EC" id="2.7.13.3"/>
    </reaction>
</comment>
<dbReference type="Proteomes" id="UP000286268">
    <property type="component" value="Chromosome"/>
</dbReference>
<evidence type="ECO:0000256" key="3">
    <source>
        <dbReference type="ARBA" id="ARBA00022679"/>
    </source>
</evidence>
<keyword evidence="6" id="KW-0472">Membrane</keyword>
<dbReference type="GO" id="GO:0016020">
    <property type="term" value="C:membrane"/>
    <property type="evidence" value="ECO:0007669"/>
    <property type="project" value="InterPro"/>
</dbReference>
<name>A0A3R5QWM4_9CLOT</name>
<evidence type="ECO:0000256" key="1">
    <source>
        <dbReference type="ARBA" id="ARBA00000085"/>
    </source>
</evidence>
<proteinExistence type="predicted"/>
<dbReference type="AlphaFoldDB" id="A0A3R5QWM4"/>
<evidence type="ECO:0000259" key="7">
    <source>
        <dbReference type="PROSITE" id="PS50109"/>
    </source>
</evidence>
<dbReference type="PROSITE" id="PS50109">
    <property type="entry name" value="HIS_KIN"/>
    <property type="match status" value="1"/>
</dbReference>
<reference evidence="8 9" key="1">
    <citation type="submission" date="2018-01" db="EMBL/GenBank/DDBJ databases">
        <title>Genome Sequencing and Assembly of Anaerobacter polyendosporus strain CT4.</title>
        <authorList>
            <person name="Tachaapaikoon C."/>
            <person name="Sutheeworapong S."/>
            <person name="Jenjaroenpun P."/>
            <person name="Wongsurawat T."/>
            <person name="Nookeaw I."/>
            <person name="Cheawchanlertfa P."/>
            <person name="Kosugi A."/>
            <person name="Cheevadhanarak S."/>
            <person name="Ratanakhanokchai K."/>
        </authorList>
    </citation>
    <scope>NUCLEOTIDE SEQUENCE [LARGE SCALE GENOMIC DNA]</scope>
    <source>
        <strain evidence="8 9">CT4</strain>
    </source>
</reference>
<feature type="transmembrane region" description="Helical" evidence="6">
    <location>
        <begin position="48"/>
        <end position="65"/>
    </location>
</feature>
<dbReference type="CDD" id="cd16917">
    <property type="entry name" value="HATPase_UhpB-NarQ-NarX-like"/>
    <property type="match status" value="1"/>
</dbReference>
<dbReference type="GO" id="GO:0000155">
    <property type="term" value="F:phosphorelay sensor kinase activity"/>
    <property type="evidence" value="ECO:0007669"/>
    <property type="project" value="InterPro"/>
</dbReference>
<evidence type="ECO:0000256" key="5">
    <source>
        <dbReference type="ARBA" id="ARBA00023012"/>
    </source>
</evidence>
<dbReference type="EMBL" id="CP025746">
    <property type="protein sequence ID" value="QAA34379.1"/>
    <property type="molecule type" value="Genomic_DNA"/>
</dbReference>
<dbReference type="Gene3D" id="1.20.5.1930">
    <property type="match status" value="1"/>
</dbReference>
<dbReference type="GO" id="GO:0046983">
    <property type="term" value="F:protein dimerization activity"/>
    <property type="evidence" value="ECO:0007669"/>
    <property type="project" value="InterPro"/>
</dbReference>
<dbReference type="Pfam" id="PF07730">
    <property type="entry name" value="HisKA_3"/>
    <property type="match status" value="1"/>
</dbReference>
<dbReference type="InterPro" id="IPR050482">
    <property type="entry name" value="Sensor_HK_TwoCompSys"/>
</dbReference>
<protein>
    <recommendedName>
        <fullName evidence="2">histidine kinase</fullName>
        <ecNumber evidence="2">2.7.13.3</ecNumber>
    </recommendedName>
</protein>
<dbReference type="OrthoDB" id="9781904at2"/>
<feature type="domain" description="Histidine kinase" evidence="7">
    <location>
        <begin position="200"/>
        <end position="398"/>
    </location>
</feature>
<keyword evidence="3" id="KW-0808">Transferase</keyword>
<gene>
    <name evidence="8" type="ORF">C1I91_23570</name>
</gene>
<dbReference type="InterPro" id="IPR036890">
    <property type="entry name" value="HATPase_C_sf"/>
</dbReference>
<dbReference type="InterPro" id="IPR003594">
    <property type="entry name" value="HATPase_dom"/>
</dbReference>
<accession>A0A3R5QWM4</accession>
<evidence type="ECO:0000256" key="6">
    <source>
        <dbReference type="SAM" id="Phobius"/>
    </source>
</evidence>
<organism evidence="8 9">
    <name type="scientific">Clostridium manihotivorum</name>
    <dbReference type="NCBI Taxonomy" id="2320868"/>
    <lineage>
        <taxon>Bacteria</taxon>
        <taxon>Bacillati</taxon>
        <taxon>Bacillota</taxon>
        <taxon>Clostridia</taxon>
        <taxon>Eubacteriales</taxon>
        <taxon>Clostridiaceae</taxon>
        <taxon>Clostridium</taxon>
    </lineage>
</organism>
<keyword evidence="4 8" id="KW-0418">Kinase</keyword>
<keyword evidence="6" id="KW-0812">Transmembrane</keyword>
<dbReference type="PANTHER" id="PTHR24421:SF55">
    <property type="entry name" value="SENSOR HISTIDINE KINASE YDFH"/>
    <property type="match status" value="1"/>
</dbReference>
<dbReference type="Gene3D" id="3.30.565.10">
    <property type="entry name" value="Histidine kinase-like ATPase, C-terminal domain"/>
    <property type="match status" value="1"/>
</dbReference>
<sequence>MRNMFKSIFTPDVASEIFPKSPAVVGIILLYLATIFMPDSGKLNSREIIGITIVMMLQMALYWFYNSIFKNKYWIYFLIHGVITFDYAIICPQGYKTILLGLIPLFIIQSMVVYSNAISVIITACYFYSIFSVTITILSGVNELVHSMPLLIVITLAMRIFSIIFFNQVKLRIESQKIYQELALAYEKVEELTLINERQRVARDLHDTLSQGIAGTIMQLDAVNANLNKNNAKRAQEIVQRAMEHARKTLSDSRLVIDDLRATATNKRINFSENLKNEIVIFRGVSDTSVTSKVEVASSMAASTEKHILYIIREALNNIAKHSKAENAEIEVIENNNSININIIDDGVGFDVRLIDRMFGHYGILGMTERVKLINGKIKINSKKRKGTSINIIIPIEKGIDDDD</sequence>
<keyword evidence="9" id="KW-1185">Reference proteome</keyword>
<feature type="transmembrane region" description="Helical" evidence="6">
    <location>
        <begin position="120"/>
        <end position="141"/>
    </location>
</feature>